<keyword evidence="3" id="KW-1185">Reference proteome</keyword>
<dbReference type="EMBL" id="QGNA01000002">
    <property type="protein sequence ID" value="PWS37293.1"/>
    <property type="molecule type" value="Genomic_DNA"/>
</dbReference>
<evidence type="ECO:0000313" key="3">
    <source>
        <dbReference type="Proteomes" id="UP000245765"/>
    </source>
</evidence>
<sequence>MVKASVLIVVVLTVLIAMGLRWREQRMPQVAAQQRRLGLIGRGKKGLDRWVTAAALAVVATLVVLGGLHWLRVWME</sequence>
<gene>
    <name evidence="2" type="ORF">DFH01_10605</name>
</gene>
<dbReference type="Proteomes" id="UP000245765">
    <property type="component" value="Unassembled WGS sequence"/>
</dbReference>
<feature type="transmembrane region" description="Helical" evidence="1">
    <location>
        <begin position="6"/>
        <end position="22"/>
    </location>
</feature>
<comment type="caution">
    <text evidence="2">The sequence shown here is derived from an EMBL/GenBank/DDBJ whole genome shotgun (WGS) entry which is preliminary data.</text>
</comment>
<reference evidence="3" key="1">
    <citation type="submission" date="2018-05" db="EMBL/GenBank/DDBJ databases">
        <authorList>
            <person name="Du Z."/>
            <person name="Wang X."/>
        </authorList>
    </citation>
    <scope>NUCLEOTIDE SEQUENCE [LARGE SCALE GENOMIC DNA]</scope>
    <source>
        <strain evidence="3">CQN31</strain>
    </source>
</reference>
<evidence type="ECO:0000256" key="1">
    <source>
        <dbReference type="SAM" id="Phobius"/>
    </source>
</evidence>
<keyword evidence="1" id="KW-0812">Transmembrane</keyword>
<keyword evidence="1" id="KW-1133">Transmembrane helix</keyword>
<evidence type="ECO:0000313" key="2">
    <source>
        <dbReference type="EMBL" id="PWS37293.1"/>
    </source>
</evidence>
<protein>
    <submittedName>
        <fullName evidence="2">Uncharacterized protein</fullName>
    </submittedName>
</protein>
<feature type="transmembrane region" description="Helical" evidence="1">
    <location>
        <begin position="50"/>
        <end position="71"/>
    </location>
</feature>
<proteinExistence type="predicted"/>
<organism evidence="2 3">
    <name type="scientific">Falsiroseomonas bella</name>
    <dbReference type="NCBI Taxonomy" id="2184016"/>
    <lineage>
        <taxon>Bacteria</taxon>
        <taxon>Pseudomonadati</taxon>
        <taxon>Pseudomonadota</taxon>
        <taxon>Alphaproteobacteria</taxon>
        <taxon>Acetobacterales</taxon>
        <taxon>Roseomonadaceae</taxon>
        <taxon>Falsiroseomonas</taxon>
    </lineage>
</organism>
<name>A0A317FFF4_9PROT</name>
<dbReference type="RefSeq" id="WP_109870402.1">
    <property type="nucleotide sequence ID" value="NZ_QGNA01000002.1"/>
</dbReference>
<dbReference type="AlphaFoldDB" id="A0A317FFF4"/>
<accession>A0A317FFF4</accession>
<keyword evidence="1" id="KW-0472">Membrane</keyword>